<dbReference type="GO" id="GO:0003677">
    <property type="term" value="F:DNA binding"/>
    <property type="evidence" value="ECO:0007669"/>
    <property type="project" value="UniProtKB-KW"/>
</dbReference>
<dbReference type="GO" id="GO:0006281">
    <property type="term" value="P:DNA repair"/>
    <property type="evidence" value="ECO:0007669"/>
    <property type="project" value="UniProtKB-KW"/>
</dbReference>
<dbReference type="InterPro" id="IPR011545">
    <property type="entry name" value="DEAD/DEAH_box_helicase_dom"/>
</dbReference>
<feature type="domain" description="Helicase ATP-binding" evidence="10">
    <location>
        <begin position="36"/>
        <end position="256"/>
    </location>
</feature>
<organism evidence="12 13">
    <name type="scientific">Ilyomonas limi</name>
    <dbReference type="NCBI Taxonomy" id="2575867"/>
    <lineage>
        <taxon>Bacteria</taxon>
        <taxon>Pseudomonadati</taxon>
        <taxon>Bacteroidota</taxon>
        <taxon>Chitinophagia</taxon>
        <taxon>Chitinophagales</taxon>
        <taxon>Chitinophagaceae</taxon>
        <taxon>Ilyomonas</taxon>
    </lineage>
</organism>
<dbReference type="InterPro" id="IPR014001">
    <property type="entry name" value="Helicase_ATP-bd"/>
</dbReference>
<evidence type="ECO:0000256" key="5">
    <source>
        <dbReference type="ARBA" id="ARBA00022840"/>
    </source>
</evidence>
<gene>
    <name evidence="12" type="ORF">FC093_14210</name>
</gene>
<dbReference type="CDD" id="cd18796">
    <property type="entry name" value="SF2_C_LHR"/>
    <property type="match status" value="1"/>
</dbReference>
<evidence type="ECO:0000256" key="6">
    <source>
        <dbReference type="ARBA" id="ARBA00023125"/>
    </source>
</evidence>
<dbReference type="PANTHER" id="PTHR47962:SF3">
    <property type="entry name" value="LARGE ATP-DEPENDENT HELICASE-RELATED PROTEIN"/>
    <property type="match status" value="1"/>
</dbReference>
<evidence type="ECO:0000256" key="2">
    <source>
        <dbReference type="ARBA" id="ARBA00022763"/>
    </source>
</evidence>
<dbReference type="InterPro" id="IPR001650">
    <property type="entry name" value="Helicase_C-like"/>
</dbReference>
<feature type="domain" description="Helicase C-terminal" evidence="11">
    <location>
        <begin position="291"/>
        <end position="439"/>
    </location>
</feature>
<dbReference type="InterPro" id="IPR026362">
    <property type="entry name" value="DEXH_lig_assoc"/>
</dbReference>
<comment type="caution">
    <text evidence="12">The sequence shown here is derived from an EMBL/GenBank/DDBJ whole genome shotgun (WGS) entry which is preliminary data.</text>
</comment>
<dbReference type="InterPro" id="IPR013701">
    <property type="entry name" value="Lhr-like_DEAD/DEAH_assoc"/>
</dbReference>
<evidence type="ECO:0000256" key="3">
    <source>
        <dbReference type="ARBA" id="ARBA00022801"/>
    </source>
</evidence>
<keyword evidence="5" id="KW-0067">ATP-binding</keyword>
<dbReference type="PROSITE" id="PS51194">
    <property type="entry name" value="HELICASE_CTER"/>
    <property type="match status" value="1"/>
</dbReference>
<keyword evidence="12" id="KW-0436">Ligase</keyword>
<evidence type="ECO:0000259" key="10">
    <source>
        <dbReference type="PROSITE" id="PS51192"/>
    </source>
</evidence>
<dbReference type="EMBL" id="SZQL01000011">
    <property type="protein sequence ID" value="TKK67530.1"/>
    <property type="molecule type" value="Genomic_DNA"/>
</dbReference>
<evidence type="ECO:0000313" key="13">
    <source>
        <dbReference type="Proteomes" id="UP000305848"/>
    </source>
</evidence>
<name>A0A4U3KYF5_9BACT</name>
<evidence type="ECO:0000313" key="12">
    <source>
        <dbReference type="EMBL" id="TKK67530.1"/>
    </source>
</evidence>
<evidence type="ECO:0000256" key="7">
    <source>
        <dbReference type="ARBA" id="ARBA00023204"/>
    </source>
</evidence>
<evidence type="ECO:0000256" key="4">
    <source>
        <dbReference type="ARBA" id="ARBA00022806"/>
    </source>
</evidence>
<keyword evidence="7" id="KW-0234">DNA repair</keyword>
<dbReference type="PROSITE" id="PS51192">
    <property type="entry name" value="HELICASE_ATP_BIND_1"/>
    <property type="match status" value="1"/>
</dbReference>
<evidence type="ECO:0000256" key="8">
    <source>
        <dbReference type="ARBA" id="ARBA00023235"/>
    </source>
</evidence>
<dbReference type="GO" id="GO:0004386">
    <property type="term" value="F:helicase activity"/>
    <property type="evidence" value="ECO:0007669"/>
    <property type="project" value="UniProtKB-KW"/>
</dbReference>
<dbReference type="InterPro" id="IPR017170">
    <property type="entry name" value="Lhr-like"/>
</dbReference>
<dbReference type="InterPro" id="IPR045628">
    <property type="entry name" value="Lhr_WH_dom"/>
</dbReference>
<dbReference type="GO" id="GO:0005524">
    <property type="term" value="F:ATP binding"/>
    <property type="evidence" value="ECO:0007669"/>
    <property type="project" value="UniProtKB-KW"/>
</dbReference>
<dbReference type="SMART" id="SM00490">
    <property type="entry name" value="HELICc"/>
    <property type="match status" value="1"/>
</dbReference>
<comment type="similarity">
    <text evidence="9">Belongs to the Lhr helicase family. Lhr-Core subfamily.</text>
</comment>
<keyword evidence="2" id="KW-0227">DNA damage</keyword>
<dbReference type="Pfam" id="PF19306">
    <property type="entry name" value="WHD_Lhr"/>
    <property type="match status" value="1"/>
</dbReference>
<dbReference type="SMART" id="SM00487">
    <property type="entry name" value="DEXDc"/>
    <property type="match status" value="1"/>
</dbReference>
<dbReference type="PIRSF" id="PIRSF037307">
    <property type="entry name" value="Lhr-like_helic_prd"/>
    <property type="match status" value="1"/>
</dbReference>
<dbReference type="PANTHER" id="PTHR47962">
    <property type="entry name" value="ATP-DEPENDENT HELICASE LHR-RELATED-RELATED"/>
    <property type="match status" value="1"/>
</dbReference>
<dbReference type="InterPro" id="IPR027417">
    <property type="entry name" value="P-loop_NTPase"/>
</dbReference>
<dbReference type="InterPro" id="IPR052511">
    <property type="entry name" value="ATP-dep_Helicase"/>
</dbReference>
<dbReference type="GO" id="GO:0016887">
    <property type="term" value="F:ATP hydrolysis activity"/>
    <property type="evidence" value="ECO:0007669"/>
    <property type="project" value="TreeGrafter"/>
</dbReference>
<evidence type="ECO:0000256" key="9">
    <source>
        <dbReference type="ARBA" id="ARBA00093467"/>
    </source>
</evidence>
<dbReference type="Pfam" id="PF00271">
    <property type="entry name" value="Helicase_C"/>
    <property type="match status" value="1"/>
</dbReference>
<protein>
    <submittedName>
        <fullName evidence="12">Ligase-associated DNA damage response DEXH box helicase</fullName>
    </submittedName>
</protein>
<dbReference type="Proteomes" id="UP000305848">
    <property type="component" value="Unassembled WGS sequence"/>
</dbReference>
<dbReference type="NCBIfam" id="TIGR04121">
    <property type="entry name" value="DEXH_lig_assoc"/>
    <property type="match status" value="1"/>
</dbReference>
<keyword evidence="1" id="KW-0547">Nucleotide-binding</keyword>
<proteinExistence type="inferred from homology"/>
<keyword evidence="13" id="KW-1185">Reference proteome</keyword>
<dbReference type="Pfam" id="PF08494">
    <property type="entry name" value="DEAD_assoc"/>
    <property type="match status" value="1"/>
</dbReference>
<evidence type="ECO:0000256" key="1">
    <source>
        <dbReference type="ARBA" id="ARBA00022741"/>
    </source>
</evidence>
<dbReference type="AlphaFoldDB" id="A0A4U3KYF5"/>
<reference evidence="12 13" key="1">
    <citation type="submission" date="2019-05" db="EMBL/GenBank/DDBJ databases">
        <title>Panacibacter sp. strain 17mud1-8 Genome sequencing and assembly.</title>
        <authorList>
            <person name="Chhetri G."/>
        </authorList>
    </citation>
    <scope>NUCLEOTIDE SEQUENCE [LARGE SCALE GENOMIC DNA]</scope>
    <source>
        <strain evidence="12 13">17mud1-8</strain>
    </source>
</reference>
<accession>A0A4U3KYF5</accession>
<evidence type="ECO:0000259" key="11">
    <source>
        <dbReference type="PROSITE" id="PS51194"/>
    </source>
</evidence>
<dbReference type="SUPFAM" id="SSF52540">
    <property type="entry name" value="P-loop containing nucleoside triphosphate hydrolases"/>
    <property type="match status" value="1"/>
</dbReference>
<dbReference type="Gene3D" id="3.40.50.300">
    <property type="entry name" value="P-loop containing nucleotide triphosphate hydrolases"/>
    <property type="match status" value="2"/>
</dbReference>
<keyword evidence="3" id="KW-0378">Hydrolase</keyword>
<dbReference type="GO" id="GO:0016874">
    <property type="term" value="F:ligase activity"/>
    <property type="evidence" value="ECO:0007669"/>
    <property type="project" value="UniProtKB-KW"/>
</dbReference>
<dbReference type="RefSeq" id="WP_137262462.1">
    <property type="nucleotide sequence ID" value="NZ_SZQL01000011.1"/>
</dbReference>
<dbReference type="OrthoDB" id="9815222at2"/>
<keyword evidence="8" id="KW-0413">Isomerase</keyword>
<dbReference type="Pfam" id="PF00270">
    <property type="entry name" value="DEAD"/>
    <property type="match status" value="1"/>
</dbReference>
<keyword evidence="4" id="KW-0347">Helicase</keyword>
<keyword evidence="6" id="KW-0238">DNA-binding</keyword>
<sequence length="860" mass="96665">MPNNSLALHSTPGYQVVRQWLAGKDFYPFPFQEETWQHILNGKSGLMNAPTGCGKTFSVFLGTVIQFINLHPTDYLRRKNNGLQLLWVTPLRALAKDIGRAMEQVINELGMQWRIGIRNGDTDAGERQKQKRNMPEVLIITPESLHLLLTQKGYPGFFKTLKIIAIDEWHELIGSKRGVLVELAISRIVNCSKPDAGCQIPGASYQQPAASNRKSATNNPHLSSPNCHLSLWGISATIGNLEQAMEVLLSPLQLNGSVIVKANLNKQIHVESILPDEIERYPWAGHLGLTLAEQIIPIIEQSNTTLIFINTRGMSERWYQKLLDIAPQLAGAIALHHGSIEHELRNWVEEALHVQKLKAVVCTASLDLGVDFRPVDTVIQVGSPKGVARFLQRAGRSGHGPGEVSRIYFLPTHSLELVEAAALKAAIKAEIIESREPMLLCFDVLTQYLCTIAVGEGFKPDEIYDEIKTTYCFSEITEEEYLHILHYITKGGDALAQYDEYKKVEIGEDGIYRIKNRGIAMRHRMHIGTIVSDAMLKVKLLGGSYVGMIEEYFISRLSPGDVFALAGRTLELVGIKDMTVITKKSNAKKSIVPSWNGGRMPLSANLGVMLRQAFNAALTRGKKPVEISVLQPLFELQQQLSHIPKAGELLIEQIVTRDGYHLFVYPFEGRLVHEAMAALIAYRISRITPITFSIAMNDYGFELLSDQPIPVDDANVYELFSIQHLMQDIQASVNSVEMARRKFRDIAVIGGLIFQGYPGEHKKARHLQASASLLFNVFSEYDATNLLLRQAYQEVFDQQMEEVRLRNALQRIVSENIILTFPDRLTPFCFPIKVDSMRENLTSEKLEDRIQRMQAQLERD</sequence>